<dbReference type="CDD" id="cd01129">
    <property type="entry name" value="PulE-GspE-like"/>
    <property type="match status" value="1"/>
</dbReference>
<gene>
    <name evidence="5" type="ORF">C273_03235</name>
</gene>
<comment type="caution">
    <text evidence="5">The sequence shown here is derived from an EMBL/GenBank/DDBJ whole genome shotgun (WGS) entry which is preliminary data.</text>
</comment>
<evidence type="ECO:0000259" key="4">
    <source>
        <dbReference type="PROSITE" id="PS00662"/>
    </source>
</evidence>
<dbReference type="Pfam" id="PF00437">
    <property type="entry name" value="T2SSE"/>
    <property type="match status" value="1"/>
</dbReference>
<dbReference type="OrthoDB" id="9808272at2"/>
<dbReference type="RefSeq" id="WP_009382538.1">
    <property type="nucleotide sequence ID" value="NZ_AMSQ01000004.1"/>
</dbReference>
<evidence type="ECO:0000313" key="6">
    <source>
        <dbReference type="Proteomes" id="UP000009885"/>
    </source>
</evidence>
<dbReference type="InterPro" id="IPR027417">
    <property type="entry name" value="P-loop_NTPase"/>
</dbReference>
<dbReference type="GO" id="GO:0005524">
    <property type="term" value="F:ATP binding"/>
    <property type="evidence" value="ECO:0007669"/>
    <property type="project" value="UniProtKB-KW"/>
</dbReference>
<dbReference type="Gene3D" id="3.40.50.300">
    <property type="entry name" value="P-loop containing nucleotide triphosphate hydrolases"/>
    <property type="match status" value="1"/>
</dbReference>
<dbReference type="InterPro" id="IPR047667">
    <property type="entry name" value="ATPase_ComGA"/>
</dbReference>
<comment type="similarity">
    <text evidence="1">Belongs to the GSP E family.</text>
</comment>
<dbReference type="GO" id="GO:0016887">
    <property type="term" value="F:ATP hydrolysis activity"/>
    <property type="evidence" value="ECO:0007669"/>
    <property type="project" value="TreeGrafter"/>
</dbReference>
<reference evidence="5 6" key="1">
    <citation type="journal article" date="2013" name="Genome Announc.">
        <title>Genome Sequence of Staphylococcus massiliensis Strain S46, Isolated from the Surface of Healthy Human Skin.</title>
        <authorList>
            <person name="Srivastav R."/>
            <person name="Singh A."/>
            <person name="Jangir P.K."/>
            <person name="Kumari C."/>
            <person name="Muduli S."/>
            <person name="Sharma R."/>
        </authorList>
    </citation>
    <scope>NUCLEOTIDE SEQUENCE [LARGE SCALE GENOMIC DNA]</scope>
    <source>
        <strain evidence="5 6">S46</strain>
    </source>
</reference>
<feature type="domain" description="Bacterial type II secretion system protein E" evidence="4">
    <location>
        <begin position="196"/>
        <end position="210"/>
    </location>
</feature>
<dbReference type="SUPFAM" id="SSF52540">
    <property type="entry name" value="P-loop containing nucleoside triphosphate hydrolases"/>
    <property type="match status" value="1"/>
</dbReference>
<dbReference type="EMBL" id="AMSQ01000004">
    <property type="protein sequence ID" value="EKU49875.1"/>
    <property type="molecule type" value="Genomic_DNA"/>
</dbReference>
<dbReference type="PATRIC" id="fig|1229783.3.peg.652"/>
<keyword evidence="3" id="KW-0067">ATP-binding</keyword>
<evidence type="ECO:0000256" key="1">
    <source>
        <dbReference type="ARBA" id="ARBA00006611"/>
    </source>
</evidence>
<dbReference type="GO" id="GO:0005886">
    <property type="term" value="C:plasma membrane"/>
    <property type="evidence" value="ECO:0007669"/>
    <property type="project" value="TreeGrafter"/>
</dbReference>
<keyword evidence="6" id="KW-1185">Reference proteome</keyword>
<dbReference type="PANTHER" id="PTHR30258">
    <property type="entry name" value="TYPE II SECRETION SYSTEM PROTEIN GSPE-RELATED"/>
    <property type="match status" value="1"/>
</dbReference>
<evidence type="ECO:0000256" key="2">
    <source>
        <dbReference type="ARBA" id="ARBA00022741"/>
    </source>
</evidence>
<proteinExistence type="inferred from homology"/>
<keyword evidence="2" id="KW-0547">Nucleotide-binding</keyword>
<dbReference type="PROSITE" id="PS00662">
    <property type="entry name" value="T2SP_E"/>
    <property type="match status" value="1"/>
</dbReference>
<dbReference type="InterPro" id="IPR001482">
    <property type="entry name" value="T2SS/T4SS_dom"/>
</dbReference>
<sequence length="323" mass="37326">MKLLFKGIIQQAILKQTSDIHFIPFRDEVVIKFRIGDELEEFERVKFDTYNKLLTYMKYEAGLDVSTKHKAQSGRYVFKQDIVYFLRISTLPLSLGIESCVIRITPQYFQDEKRYHSHQPLLKLMHKKQGLILFSGPTGAGKSTLMYQMVKYALNHLNRNIITIEDPVEQLIEGITQISVNDKAEIDYETSFKAILRCDPDIILIGEIRDHHIAKKVIQASLSGHLVLSTIHANDCQGVLLRLLEMGVTKEELKQAINQVTNQRLITTNDHERQLVYEVMDKEAIQYFLAHEVLPSSFLSIQDTLAKLNKEGIICEDTYNRYH</sequence>
<evidence type="ECO:0000313" key="5">
    <source>
        <dbReference type="EMBL" id="EKU49875.1"/>
    </source>
</evidence>
<protein>
    <submittedName>
        <fullName evidence="5">Competence protein ComGA</fullName>
    </submittedName>
</protein>
<dbReference type="STRING" id="1229783.C273_03235"/>
<organism evidence="5 6">
    <name type="scientific">Staphylococcus massiliensis S46</name>
    <dbReference type="NCBI Taxonomy" id="1229783"/>
    <lineage>
        <taxon>Bacteria</taxon>
        <taxon>Bacillati</taxon>
        <taxon>Bacillota</taxon>
        <taxon>Bacilli</taxon>
        <taxon>Bacillales</taxon>
        <taxon>Staphylococcaceae</taxon>
        <taxon>Staphylococcus</taxon>
    </lineage>
</organism>
<dbReference type="Proteomes" id="UP000009885">
    <property type="component" value="Unassembled WGS sequence"/>
</dbReference>
<dbReference type="eggNOG" id="COG2804">
    <property type="taxonomic scope" value="Bacteria"/>
</dbReference>
<evidence type="ECO:0000256" key="3">
    <source>
        <dbReference type="ARBA" id="ARBA00022840"/>
    </source>
</evidence>
<name>K9B847_9STAP</name>
<dbReference type="NCBIfam" id="NF041000">
    <property type="entry name" value="ATPase_ComGA"/>
    <property type="match status" value="1"/>
</dbReference>
<dbReference type="Gene3D" id="3.30.450.90">
    <property type="match status" value="1"/>
</dbReference>
<accession>K9B847</accession>
<dbReference type="AlphaFoldDB" id="K9B847"/>
<dbReference type="PANTHER" id="PTHR30258:SF2">
    <property type="entry name" value="COMG OPERON PROTEIN 1"/>
    <property type="match status" value="1"/>
</dbReference>